<dbReference type="HAMAP" id="MF_01483">
    <property type="entry name" value="RbpA"/>
    <property type="match status" value="1"/>
</dbReference>
<dbReference type="EMBL" id="JAERTX010000003">
    <property type="protein sequence ID" value="MBM9459076.1"/>
    <property type="molecule type" value="Genomic_DNA"/>
</dbReference>
<keyword evidence="2" id="KW-0805">Transcription regulation</keyword>
<evidence type="ECO:0000313" key="4">
    <source>
        <dbReference type="Proteomes" id="UP000663791"/>
    </source>
</evidence>
<reference evidence="3" key="1">
    <citation type="submission" date="2021-01" db="EMBL/GenBank/DDBJ databases">
        <title>Novel species in genus Nocardioides.</title>
        <authorList>
            <person name="Zhang G."/>
        </authorList>
    </citation>
    <scope>NUCLEOTIDE SEQUENCE</scope>
    <source>
        <strain evidence="3">Zg-536</strain>
    </source>
</reference>
<gene>
    <name evidence="2" type="primary">rbpA</name>
    <name evidence="3" type="ORF">JK386_04115</name>
</gene>
<accession>A0A938XZH4</accession>
<keyword evidence="2" id="KW-0804">Transcription</keyword>
<dbReference type="InterPro" id="IPR025182">
    <property type="entry name" value="RNApol-bd_RbpA"/>
</dbReference>
<dbReference type="Proteomes" id="UP000663791">
    <property type="component" value="Unassembled WGS sequence"/>
</dbReference>
<sequence>MAERTLRGARLGGQSFEDERGIEFAARQQVGYRCSQGHEFEITMSVEADVPAVWECPRCGSEGESTSGIEREVKVEKPQRTHWDMLLERRSEKELEDILTERLELLRGGEIGPAHLHRANARKRKAATKSS</sequence>
<dbReference type="RefSeq" id="WP_205290369.1">
    <property type="nucleotide sequence ID" value="NZ_CP074406.1"/>
</dbReference>
<dbReference type="PROSITE" id="PS00202">
    <property type="entry name" value="RUBREDOXIN"/>
    <property type="match status" value="1"/>
</dbReference>
<keyword evidence="1 2" id="KW-0479">Metal-binding</keyword>
<keyword evidence="4" id="KW-1185">Reference proteome</keyword>
<comment type="cofactor">
    <cofactor evidence="2">
        <name>Zn(2+)</name>
        <dbReference type="ChEBI" id="CHEBI:29105"/>
    </cofactor>
    <text evidence="2">Bind 1 Zn(2+) per subunit.</text>
</comment>
<dbReference type="Pfam" id="PF13397">
    <property type="entry name" value="RbpA"/>
    <property type="match status" value="1"/>
</dbReference>
<evidence type="ECO:0000256" key="2">
    <source>
        <dbReference type="HAMAP-Rule" id="MF_01483"/>
    </source>
</evidence>
<name>A0A938XZH4_9ACTN</name>
<keyword evidence="2" id="KW-0862">Zinc</keyword>
<comment type="subunit">
    <text evidence="2">Forms a complex with the RNAP catalytic core and with free principal sigma factors.</text>
</comment>
<comment type="caution">
    <text evidence="3">The sequence shown here is derived from an EMBL/GenBank/DDBJ whole genome shotgun (WGS) entry which is preliminary data.</text>
</comment>
<organism evidence="3 4">
    <name type="scientific">Nocardioides faecalis</name>
    <dbReference type="NCBI Taxonomy" id="2803858"/>
    <lineage>
        <taxon>Bacteria</taxon>
        <taxon>Bacillati</taxon>
        <taxon>Actinomycetota</taxon>
        <taxon>Actinomycetes</taxon>
        <taxon>Propionibacteriales</taxon>
        <taxon>Nocardioidaceae</taxon>
        <taxon>Nocardioides</taxon>
    </lineage>
</organism>
<dbReference type="AlphaFoldDB" id="A0A938XZH4"/>
<dbReference type="GO" id="GO:0008270">
    <property type="term" value="F:zinc ion binding"/>
    <property type="evidence" value="ECO:0007669"/>
    <property type="project" value="UniProtKB-UniRule"/>
</dbReference>
<feature type="binding site" evidence="2">
    <location>
        <position position="34"/>
    </location>
    <ligand>
        <name>Zn(2+)</name>
        <dbReference type="ChEBI" id="CHEBI:29105"/>
    </ligand>
</feature>
<dbReference type="GO" id="GO:0045893">
    <property type="term" value="P:positive regulation of DNA-templated transcription"/>
    <property type="evidence" value="ECO:0007669"/>
    <property type="project" value="UniProtKB-UniRule"/>
</dbReference>
<comment type="similarity">
    <text evidence="2">Belongs to the RNA polymerase-binding protein RbpA family.</text>
</comment>
<proteinExistence type="inferred from homology"/>
<evidence type="ECO:0000313" key="3">
    <source>
        <dbReference type="EMBL" id="MBM9459076.1"/>
    </source>
</evidence>
<feature type="binding site" evidence="2">
    <location>
        <position position="38"/>
    </location>
    <ligand>
        <name>Zn(2+)</name>
        <dbReference type="ChEBI" id="CHEBI:29105"/>
    </ligand>
</feature>
<evidence type="ECO:0000256" key="1">
    <source>
        <dbReference type="ARBA" id="ARBA00022723"/>
    </source>
</evidence>
<dbReference type="InterPro" id="IPR018527">
    <property type="entry name" value="Rubredoxin_Fe_BS"/>
</dbReference>
<comment type="function">
    <text evidence="2">Binds to RNA polymerase (RNAP), stimulating transcription from principal, but not alternative sigma factor promoters.</text>
</comment>
<dbReference type="Gene3D" id="2.20.28.270">
    <property type="entry name" value="RNA polymerase-binding protein A"/>
    <property type="match status" value="1"/>
</dbReference>
<feature type="binding site" evidence="2">
    <location>
        <position position="56"/>
    </location>
    <ligand>
        <name>Zn(2+)</name>
        <dbReference type="ChEBI" id="CHEBI:29105"/>
    </ligand>
</feature>
<protein>
    <recommendedName>
        <fullName evidence="2">RNA polymerase-binding protein RbpA</fullName>
    </recommendedName>
</protein>
<dbReference type="GO" id="GO:0001000">
    <property type="term" value="F:bacterial-type RNA polymerase core enzyme binding"/>
    <property type="evidence" value="ECO:0007669"/>
    <property type="project" value="UniProtKB-UniRule"/>
</dbReference>
<feature type="binding site" evidence="2">
    <location>
        <position position="59"/>
    </location>
    <ligand>
        <name>Zn(2+)</name>
        <dbReference type="ChEBI" id="CHEBI:29105"/>
    </ligand>
</feature>
<dbReference type="InterPro" id="IPR038638">
    <property type="entry name" value="RbpA_sf"/>
</dbReference>